<dbReference type="PANTHER" id="PTHR35282:SF2">
    <property type="entry name" value="F5D14.24 PROTEIN"/>
    <property type="match status" value="1"/>
</dbReference>
<sequence>MASKGDCVRILIKCHLEDTDSYMDIKIPIKEVPSELTRELLIAISQSVPDTKLPDLKATHENFNGLHGAVEMSEDRDEELRSELISISNVRSPDTIALPGMGSPKGQPAL</sequence>
<proteinExistence type="predicted"/>
<dbReference type="InterPro" id="IPR049198">
    <property type="entry name" value="DUF6865"/>
</dbReference>
<evidence type="ECO:0000313" key="1">
    <source>
        <dbReference type="EMBL" id="GMH09240.1"/>
    </source>
</evidence>
<dbReference type="PANTHER" id="PTHR35282">
    <property type="entry name" value="F5D14.24 PROTEIN"/>
    <property type="match status" value="1"/>
</dbReference>
<dbReference type="EMBL" id="BSYO01000009">
    <property type="protein sequence ID" value="GMH09240.1"/>
    <property type="molecule type" value="Genomic_DNA"/>
</dbReference>
<dbReference type="AlphaFoldDB" id="A0AAD3XLY8"/>
<organism evidence="1 2">
    <name type="scientific">Nepenthes gracilis</name>
    <name type="common">Slender pitcher plant</name>
    <dbReference type="NCBI Taxonomy" id="150966"/>
    <lineage>
        <taxon>Eukaryota</taxon>
        <taxon>Viridiplantae</taxon>
        <taxon>Streptophyta</taxon>
        <taxon>Embryophyta</taxon>
        <taxon>Tracheophyta</taxon>
        <taxon>Spermatophyta</taxon>
        <taxon>Magnoliopsida</taxon>
        <taxon>eudicotyledons</taxon>
        <taxon>Gunneridae</taxon>
        <taxon>Pentapetalae</taxon>
        <taxon>Caryophyllales</taxon>
        <taxon>Nepenthaceae</taxon>
        <taxon>Nepenthes</taxon>
    </lineage>
</organism>
<reference evidence="1" key="1">
    <citation type="submission" date="2023-05" db="EMBL/GenBank/DDBJ databases">
        <title>Nepenthes gracilis genome sequencing.</title>
        <authorList>
            <person name="Fukushima K."/>
        </authorList>
    </citation>
    <scope>NUCLEOTIDE SEQUENCE</scope>
    <source>
        <strain evidence="1">SING2019-196</strain>
    </source>
</reference>
<protein>
    <submittedName>
        <fullName evidence="1">Uncharacterized protein</fullName>
    </submittedName>
</protein>
<comment type="caution">
    <text evidence="1">The sequence shown here is derived from an EMBL/GenBank/DDBJ whole genome shotgun (WGS) entry which is preliminary data.</text>
</comment>
<dbReference type="Proteomes" id="UP001279734">
    <property type="component" value="Unassembled WGS sequence"/>
</dbReference>
<keyword evidence="2" id="KW-1185">Reference proteome</keyword>
<accession>A0AAD3XLY8</accession>
<gene>
    <name evidence="1" type="ORF">Nepgr_011081</name>
</gene>
<evidence type="ECO:0000313" key="2">
    <source>
        <dbReference type="Proteomes" id="UP001279734"/>
    </source>
</evidence>
<dbReference type="Pfam" id="PF21737">
    <property type="entry name" value="DUF6865"/>
    <property type="match status" value="1"/>
</dbReference>
<name>A0AAD3XLY8_NEPGR</name>